<sequence length="71" mass="7254">MRFAEGEGAGVLAGLGADVRMRCGRALCLRARACTAREGRERLPRKASAQGAADPLRGSAARPAAARSACG</sequence>
<evidence type="ECO:0000313" key="3">
    <source>
        <dbReference type="Proteomes" id="UP000236488"/>
    </source>
</evidence>
<dbReference type="Proteomes" id="UP000236488">
    <property type="component" value="Unassembled WGS sequence"/>
</dbReference>
<accession>A0A2K2U7R6</accession>
<dbReference type="EMBL" id="PPEL01000004">
    <property type="protein sequence ID" value="PNV66309.1"/>
    <property type="molecule type" value="Genomic_DNA"/>
</dbReference>
<keyword evidence="3" id="KW-1185">Reference proteome</keyword>
<feature type="compositionally biased region" description="Low complexity" evidence="1">
    <location>
        <begin position="59"/>
        <end position="71"/>
    </location>
</feature>
<name>A0A2K2U7R6_9ACTN</name>
<evidence type="ECO:0000313" key="2">
    <source>
        <dbReference type="EMBL" id="PNV66309.1"/>
    </source>
</evidence>
<gene>
    <name evidence="2" type="ORF">C2L80_01810</name>
</gene>
<protein>
    <submittedName>
        <fullName evidence="2">Uncharacterized protein</fullName>
    </submittedName>
</protein>
<evidence type="ECO:0000256" key="1">
    <source>
        <dbReference type="SAM" id="MobiDB-lite"/>
    </source>
</evidence>
<feature type="region of interest" description="Disordered" evidence="1">
    <location>
        <begin position="40"/>
        <end position="71"/>
    </location>
</feature>
<reference evidence="2 3" key="1">
    <citation type="journal article" date="2018" name="Int. J. Syst. Evol. Microbiol.">
        <title>Rubneribacter badeniensis gen. nov., sp. nov. and Enteroscipio rubneri gen. nov., sp. nov., new members of the Eggerthellaceae isolated from human faeces.</title>
        <authorList>
            <person name="Danylec N."/>
            <person name="Gobl A."/>
            <person name="Stoll D.A."/>
            <person name="Hetzer B."/>
            <person name="Kulling S.E."/>
            <person name="Huch M."/>
        </authorList>
    </citation>
    <scope>NUCLEOTIDE SEQUENCE [LARGE SCALE GENOMIC DNA]</scope>
    <source>
        <strain evidence="2 3">ResAG-85</strain>
    </source>
</reference>
<comment type="caution">
    <text evidence="2">The sequence shown here is derived from an EMBL/GenBank/DDBJ whole genome shotgun (WGS) entry which is preliminary data.</text>
</comment>
<proteinExistence type="predicted"/>
<organism evidence="2 3">
    <name type="scientific">Rubneribacter badeniensis</name>
    <dbReference type="NCBI Taxonomy" id="2070688"/>
    <lineage>
        <taxon>Bacteria</taxon>
        <taxon>Bacillati</taxon>
        <taxon>Actinomycetota</taxon>
        <taxon>Coriobacteriia</taxon>
        <taxon>Eggerthellales</taxon>
        <taxon>Eggerthellaceae</taxon>
        <taxon>Rubneribacter</taxon>
    </lineage>
</organism>
<dbReference type="AlphaFoldDB" id="A0A2K2U7R6"/>